<feature type="transmembrane region" description="Helical" evidence="10">
    <location>
        <begin position="169"/>
        <end position="195"/>
    </location>
</feature>
<feature type="transmembrane region" description="Helical" evidence="10">
    <location>
        <begin position="43"/>
        <end position="64"/>
    </location>
</feature>
<feature type="region of interest" description="Disordered" evidence="9">
    <location>
        <begin position="624"/>
        <end position="693"/>
    </location>
</feature>
<proteinExistence type="inferred from homology"/>
<name>A0A197K624_9FUNG</name>
<dbReference type="GO" id="GO:0140359">
    <property type="term" value="F:ABC-type transporter activity"/>
    <property type="evidence" value="ECO:0007669"/>
    <property type="project" value="InterPro"/>
</dbReference>
<keyword evidence="6 10" id="KW-1133">Transmembrane helix</keyword>
<dbReference type="SUPFAM" id="SSF52540">
    <property type="entry name" value="P-loop containing nucleoside triphosphate hydrolases"/>
    <property type="match status" value="1"/>
</dbReference>
<dbReference type="InterPro" id="IPR017871">
    <property type="entry name" value="ABC_transporter-like_CS"/>
</dbReference>
<evidence type="ECO:0000256" key="8">
    <source>
        <dbReference type="ARBA" id="ARBA00024363"/>
    </source>
</evidence>
<evidence type="ECO:0000313" key="14">
    <source>
        <dbReference type="Proteomes" id="UP000078512"/>
    </source>
</evidence>
<feature type="compositionally biased region" description="Acidic residues" evidence="9">
    <location>
        <begin position="643"/>
        <end position="654"/>
    </location>
</feature>
<comment type="similarity">
    <text evidence="8">Belongs to the ABC transporter superfamily. ABCB family. Heavy Metal importer (TC 3.A.1.210) subfamily.</text>
</comment>
<dbReference type="Gene3D" id="3.40.50.300">
    <property type="entry name" value="P-loop containing nucleotide triphosphate hydrolases"/>
    <property type="match status" value="1"/>
</dbReference>
<dbReference type="InterPro" id="IPR011527">
    <property type="entry name" value="ABC1_TM_dom"/>
</dbReference>
<dbReference type="SMART" id="SM00382">
    <property type="entry name" value="AAA"/>
    <property type="match status" value="1"/>
</dbReference>
<evidence type="ECO:0000256" key="10">
    <source>
        <dbReference type="SAM" id="Phobius"/>
    </source>
</evidence>
<evidence type="ECO:0000256" key="4">
    <source>
        <dbReference type="ARBA" id="ARBA00022741"/>
    </source>
</evidence>
<evidence type="ECO:0000313" key="13">
    <source>
        <dbReference type="EMBL" id="OAQ31899.1"/>
    </source>
</evidence>
<dbReference type="PROSITE" id="PS50929">
    <property type="entry name" value="ABC_TM1F"/>
    <property type="match status" value="1"/>
</dbReference>
<dbReference type="CDD" id="cd18581">
    <property type="entry name" value="ABC_6TM_ABCB6"/>
    <property type="match status" value="1"/>
</dbReference>
<dbReference type="InterPro" id="IPR039421">
    <property type="entry name" value="Type_1_exporter"/>
</dbReference>
<evidence type="ECO:0000256" key="1">
    <source>
        <dbReference type="ARBA" id="ARBA00004141"/>
    </source>
</evidence>
<keyword evidence="7 10" id="KW-0472">Membrane</keyword>
<dbReference type="InterPro" id="IPR027417">
    <property type="entry name" value="P-loop_NTPase"/>
</dbReference>
<accession>A0A197K624</accession>
<evidence type="ECO:0000259" key="11">
    <source>
        <dbReference type="PROSITE" id="PS50893"/>
    </source>
</evidence>
<dbReference type="Proteomes" id="UP000078512">
    <property type="component" value="Unassembled WGS sequence"/>
</dbReference>
<dbReference type="OrthoDB" id="6500128at2759"/>
<feature type="transmembrane region" description="Helical" evidence="10">
    <location>
        <begin position="201"/>
        <end position="221"/>
    </location>
</feature>
<dbReference type="FunFam" id="3.40.50.300:FF:000186">
    <property type="entry name" value="ATP-binding cassette sub-family B member 7, mitochondrial"/>
    <property type="match status" value="1"/>
</dbReference>
<feature type="compositionally biased region" description="Basic and acidic residues" evidence="9">
    <location>
        <begin position="624"/>
        <end position="642"/>
    </location>
</feature>
<keyword evidence="5" id="KW-0067">ATP-binding</keyword>
<dbReference type="Pfam" id="PF00664">
    <property type="entry name" value="ABC_membrane"/>
    <property type="match status" value="1"/>
</dbReference>
<keyword evidence="4" id="KW-0547">Nucleotide-binding</keyword>
<evidence type="ECO:0000256" key="5">
    <source>
        <dbReference type="ARBA" id="ARBA00022840"/>
    </source>
</evidence>
<sequence>MFDDASTSDSMQKDYKRPTTFKEFYEHWKRLLPYIWPSNSRRLQGHIMLCLGLLVAGRIVNVLVPQQVANVVNALTMVVEGSPGGMDQNGNPRFIWKEIVVLIMLRALQGELGVIDTLQGLLWIPVGQFNTRELAVKMFEHLLNLSLRFHLNRKTGELLRIQDRGVSSIVTLLSTLLFKILPCLVDIAVACIILTYAFDIYFGIIVGVTMICYIYVTILMTDWRTRYRRESNDLENAVEARAVDCLLNYETIKLFATEEYETEKYTDAILAYQKADRKSQYTLGVLNTTLNIVIQGGLTVGCLLCAQRVAQKEMAVSEFVMYYAYILQLYGPLDQFGASYRSLQKNFIDMERMLDVFKEPVEIQDKPDAKPLVITGGEVVFENVSFGYKPQDSNLKSVSFKVPPGKKLALVGPSGGGKSTILRLLFRFYDPTQGRILIDGQDIRNVTQSSLRKWIGIVPQDTTLFNETIEYNIEGEDVDSDDEGLEVEGRIQAAAEAAQIHEIVSRFQNGYATRVGERGLRLSGGEKQRIAIARTILKNPPILLLDEATSALDTQTEREIQNSIESTSKGRTALMIAHRLSTIVDADEILVIQRGEIAEQGSHEELLQAGGIYAAMWVQQLREDRTPVESSDSSEKESFKGEEDSDEVVSDEVDSPTGYASPLFSPPMLWPPRPEDSIHHGNSLPLPPPPSRR</sequence>
<dbReference type="InterPro" id="IPR036640">
    <property type="entry name" value="ABC1_TM_sf"/>
</dbReference>
<dbReference type="PANTHER" id="PTHR24221:SF654">
    <property type="entry name" value="ATP-BINDING CASSETTE SUB-FAMILY B MEMBER 6"/>
    <property type="match status" value="1"/>
</dbReference>
<keyword evidence="3 10" id="KW-0812">Transmembrane</keyword>
<feature type="domain" description="ABC transmembrane type-1" evidence="12">
    <location>
        <begin position="49"/>
        <end position="345"/>
    </location>
</feature>
<evidence type="ECO:0000256" key="6">
    <source>
        <dbReference type="ARBA" id="ARBA00022989"/>
    </source>
</evidence>
<dbReference type="Gene3D" id="1.20.1560.10">
    <property type="entry name" value="ABC transporter type 1, transmembrane domain"/>
    <property type="match status" value="1"/>
</dbReference>
<reference evidence="13 14" key="1">
    <citation type="submission" date="2016-05" db="EMBL/GenBank/DDBJ databases">
        <title>Genome sequencing reveals origins of a unique bacterial endosymbiosis in the earliest lineages of terrestrial Fungi.</title>
        <authorList>
            <consortium name="DOE Joint Genome Institute"/>
            <person name="Uehling J."/>
            <person name="Gryganskyi A."/>
            <person name="Hameed K."/>
            <person name="Tschaplinski T."/>
            <person name="Misztal P."/>
            <person name="Wu S."/>
            <person name="Desiro A."/>
            <person name="Vande Pol N."/>
            <person name="Du Z.-Y."/>
            <person name="Zienkiewicz A."/>
            <person name="Zienkiewicz K."/>
            <person name="Morin E."/>
            <person name="Tisserant E."/>
            <person name="Splivallo R."/>
            <person name="Hainaut M."/>
            <person name="Henrissat B."/>
            <person name="Ohm R."/>
            <person name="Kuo A."/>
            <person name="Yan J."/>
            <person name="Lipzen A."/>
            <person name="Nolan M."/>
            <person name="Labutti K."/>
            <person name="Barry K."/>
            <person name="Goldstein A."/>
            <person name="Labbe J."/>
            <person name="Schadt C."/>
            <person name="Tuskan G."/>
            <person name="Grigoriev I."/>
            <person name="Martin F."/>
            <person name="Vilgalys R."/>
            <person name="Bonito G."/>
        </authorList>
    </citation>
    <scope>NUCLEOTIDE SEQUENCE [LARGE SCALE GENOMIC DNA]</scope>
    <source>
        <strain evidence="13 14">AG-77</strain>
    </source>
</reference>
<dbReference type="SUPFAM" id="SSF90123">
    <property type="entry name" value="ABC transporter transmembrane region"/>
    <property type="match status" value="1"/>
</dbReference>
<dbReference type="PROSITE" id="PS00211">
    <property type="entry name" value="ABC_TRANSPORTER_1"/>
    <property type="match status" value="1"/>
</dbReference>
<dbReference type="Pfam" id="PF00005">
    <property type="entry name" value="ABC_tran"/>
    <property type="match status" value="1"/>
</dbReference>
<feature type="domain" description="ABC transporter" evidence="11">
    <location>
        <begin position="379"/>
        <end position="619"/>
    </location>
</feature>
<dbReference type="STRING" id="1314771.A0A197K624"/>
<comment type="subcellular location">
    <subcellularLocation>
        <location evidence="1">Membrane</location>
        <topology evidence="1">Multi-pass membrane protein</topology>
    </subcellularLocation>
</comment>
<evidence type="ECO:0000256" key="7">
    <source>
        <dbReference type="ARBA" id="ARBA00023136"/>
    </source>
</evidence>
<dbReference type="InterPro" id="IPR003593">
    <property type="entry name" value="AAA+_ATPase"/>
</dbReference>
<evidence type="ECO:0000259" key="12">
    <source>
        <dbReference type="PROSITE" id="PS50929"/>
    </source>
</evidence>
<dbReference type="GO" id="GO:0005774">
    <property type="term" value="C:vacuolar membrane"/>
    <property type="evidence" value="ECO:0007669"/>
    <property type="project" value="TreeGrafter"/>
</dbReference>
<keyword evidence="2" id="KW-0813">Transport</keyword>
<keyword evidence="14" id="KW-1185">Reference proteome</keyword>
<dbReference type="PROSITE" id="PS50893">
    <property type="entry name" value="ABC_TRANSPORTER_2"/>
    <property type="match status" value="1"/>
</dbReference>
<gene>
    <name evidence="13" type="ORF">K457DRAFT_108668</name>
</gene>
<keyword evidence="13" id="KW-0378">Hydrolase</keyword>
<dbReference type="AlphaFoldDB" id="A0A197K624"/>
<protein>
    <submittedName>
        <fullName evidence="13">p-loop containing nucleoside triphosphate hydrolase protein</fullName>
    </submittedName>
</protein>
<dbReference type="EMBL" id="KV442027">
    <property type="protein sequence ID" value="OAQ31899.1"/>
    <property type="molecule type" value="Genomic_DNA"/>
</dbReference>
<evidence type="ECO:0000256" key="2">
    <source>
        <dbReference type="ARBA" id="ARBA00022448"/>
    </source>
</evidence>
<dbReference type="GO" id="GO:0016887">
    <property type="term" value="F:ATP hydrolysis activity"/>
    <property type="evidence" value="ECO:0007669"/>
    <property type="project" value="InterPro"/>
</dbReference>
<dbReference type="InterPro" id="IPR003439">
    <property type="entry name" value="ABC_transporter-like_ATP-bd"/>
</dbReference>
<dbReference type="PANTHER" id="PTHR24221">
    <property type="entry name" value="ATP-BINDING CASSETTE SUB-FAMILY B"/>
    <property type="match status" value="1"/>
</dbReference>
<evidence type="ECO:0000256" key="9">
    <source>
        <dbReference type="SAM" id="MobiDB-lite"/>
    </source>
</evidence>
<evidence type="ECO:0000256" key="3">
    <source>
        <dbReference type="ARBA" id="ARBA00022692"/>
    </source>
</evidence>
<dbReference type="GO" id="GO:0005524">
    <property type="term" value="F:ATP binding"/>
    <property type="evidence" value="ECO:0007669"/>
    <property type="project" value="UniProtKB-KW"/>
</dbReference>
<organism evidence="13 14">
    <name type="scientific">Linnemannia elongata AG-77</name>
    <dbReference type="NCBI Taxonomy" id="1314771"/>
    <lineage>
        <taxon>Eukaryota</taxon>
        <taxon>Fungi</taxon>
        <taxon>Fungi incertae sedis</taxon>
        <taxon>Mucoromycota</taxon>
        <taxon>Mortierellomycotina</taxon>
        <taxon>Mortierellomycetes</taxon>
        <taxon>Mortierellales</taxon>
        <taxon>Mortierellaceae</taxon>
        <taxon>Linnemannia</taxon>
    </lineage>
</organism>